<dbReference type="Gene3D" id="3.80.10.10">
    <property type="entry name" value="Ribonuclease Inhibitor"/>
    <property type="match status" value="1"/>
</dbReference>
<comment type="caution">
    <text evidence="3">The sequence shown here is derived from an EMBL/GenBank/DDBJ whole genome shotgun (WGS) entry which is preliminary data.</text>
</comment>
<sequence>MSKILAVMRFELIPNEILMDCFAYLSASEIFHAFDRLNYRFYKLIRNIKLHLNFHHIQKSIFDRFCKKMLLEPHIKSQIYSMHLSNKGSHGQIDAFLPLFSIDEFPNLRSLTPTQVAYENIGQLKSMISSIPELYSLHLFDSENIEADALVPLTTSKVRTLSADTLVVLPTWVEIFLSITSFTLLSSEVFDLCALMEYMPMLKYLHVQHCLYMFKSYQKKARYKKTCGVHLKQLIVDDLQIPFVTFQKLLEATPNLKSLTLSAKICRICLMRVNENIWFYLHYLT</sequence>
<reference evidence="3" key="1">
    <citation type="submission" date="2021-02" db="EMBL/GenBank/DDBJ databases">
        <authorList>
            <person name="Nowell W R."/>
        </authorList>
    </citation>
    <scope>NUCLEOTIDE SEQUENCE</scope>
</reference>
<protein>
    <recommendedName>
        <fullName evidence="1">F-box domain-containing protein</fullName>
    </recommendedName>
</protein>
<evidence type="ECO:0000313" key="4">
    <source>
        <dbReference type="Proteomes" id="UP000663870"/>
    </source>
</evidence>
<dbReference type="Proteomes" id="UP000663870">
    <property type="component" value="Unassembled WGS sequence"/>
</dbReference>
<evidence type="ECO:0000259" key="1">
    <source>
        <dbReference type="PROSITE" id="PS50181"/>
    </source>
</evidence>
<name>A0A815T6D8_9BILA</name>
<dbReference type="InterPro" id="IPR032675">
    <property type="entry name" value="LRR_dom_sf"/>
</dbReference>
<organism evidence="3 4">
    <name type="scientific">Rotaria sordida</name>
    <dbReference type="NCBI Taxonomy" id="392033"/>
    <lineage>
        <taxon>Eukaryota</taxon>
        <taxon>Metazoa</taxon>
        <taxon>Spiralia</taxon>
        <taxon>Gnathifera</taxon>
        <taxon>Rotifera</taxon>
        <taxon>Eurotatoria</taxon>
        <taxon>Bdelloidea</taxon>
        <taxon>Philodinida</taxon>
        <taxon>Philodinidae</taxon>
        <taxon>Rotaria</taxon>
    </lineage>
</organism>
<gene>
    <name evidence="3" type="ORF">JXQ802_LOCUS40340</name>
    <name evidence="2" type="ORF">PYM288_LOCUS25813</name>
</gene>
<evidence type="ECO:0000313" key="3">
    <source>
        <dbReference type="EMBL" id="CAF1499522.1"/>
    </source>
</evidence>
<dbReference type="PROSITE" id="PS50181">
    <property type="entry name" value="FBOX"/>
    <property type="match status" value="1"/>
</dbReference>
<feature type="domain" description="F-box" evidence="1">
    <location>
        <begin position="7"/>
        <end position="57"/>
    </location>
</feature>
<dbReference type="Proteomes" id="UP000663854">
    <property type="component" value="Unassembled WGS sequence"/>
</dbReference>
<dbReference type="EMBL" id="CAJNOL010002427">
    <property type="protein sequence ID" value="CAF1499522.1"/>
    <property type="molecule type" value="Genomic_DNA"/>
</dbReference>
<dbReference type="InterPro" id="IPR001810">
    <property type="entry name" value="F-box_dom"/>
</dbReference>
<dbReference type="EMBL" id="CAJNOH010001457">
    <property type="protein sequence ID" value="CAF1219773.1"/>
    <property type="molecule type" value="Genomic_DNA"/>
</dbReference>
<proteinExistence type="predicted"/>
<keyword evidence="4" id="KW-1185">Reference proteome</keyword>
<dbReference type="SUPFAM" id="SSF52047">
    <property type="entry name" value="RNI-like"/>
    <property type="match status" value="1"/>
</dbReference>
<accession>A0A815T6D8</accession>
<evidence type="ECO:0000313" key="2">
    <source>
        <dbReference type="EMBL" id="CAF1219773.1"/>
    </source>
</evidence>
<dbReference type="AlphaFoldDB" id="A0A815T6D8"/>